<dbReference type="GO" id="GO:0006281">
    <property type="term" value="P:DNA repair"/>
    <property type="evidence" value="ECO:0007669"/>
    <property type="project" value="UniProtKB-KW"/>
</dbReference>
<dbReference type="GO" id="GO:0005524">
    <property type="term" value="F:ATP binding"/>
    <property type="evidence" value="ECO:0007669"/>
    <property type="project" value="UniProtKB-KW"/>
</dbReference>
<keyword evidence="1" id="KW-0378">Hydrolase</keyword>
<keyword evidence="1" id="KW-0547">Nucleotide-binding</keyword>
<dbReference type="PANTHER" id="PTHR10492">
    <property type="match status" value="1"/>
</dbReference>
<gene>
    <name evidence="4" type="ORF">BOLC7T43563H</name>
</gene>
<dbReference type="InterPro" id="IPR049163">
    <property type="entry name" value="Pif1-like_2B_dom"/>
</dbReference>
<dbReference type="InterPro" id="IPR010285">
    <property type="entry name" value="DNA_helicase_pif1-like_DEAD"/>
</dbReference>
<accession>A0A3P6E1N9</accession>
<dbReference type="EMBL" id="LR031876">
    <property type="protein sequence ID" value="VDD38003.1"/>
    <property type="molecule type" value="Genomic_DNA"/>
</dbReference>
<evidence type="ECO:0000259" key="3">
    <source>
        <dbReference type="Pfam" id="PF21530"/>
    </source>
</evidence>
<evidence type="ECO:0000256" key="1">
    <source>
        <dbReference type="RuleBase" id="RU363044"/>
    </source>
</evidence>
<evidence type="ECO:0000259" key="2">
    <source>
        <dbReference type="Pfam" id="PF05970"/>
    </source>
</evidence>
<dbReference type="GO" id="GO:0043139">
    <property type="term" value="F:5'-3' DNA helicase activity"/>
    <property type="evidence" value="ECO:0007669"/>
    <property type="project" value="UniProtKB-EC"/>
</dbReference>
<comment type="catalytic activity">
    <reaction evidence="1">
        <text>ATP + H2O = ADP + phosphate + H(+)</text>
        <dbReference type="Rhea" id="RHEA:13065"/>
        <dbReference type="ChEBI" id="CHEBI:15377"/>
        <dbReference type="ChEBI" id="CHEBI:15378"/>
        <dbReference type="ChEBI" id="CHEBI:30616"/>
        <dbReference type="ChEBI" id="CHEBI:43474"/>
        <dbReference type="ChEBI" id="CHEBI:456216"/>
        <dbReference type="EC" id="5.6.2.3"/>
    </reaction>
</comment>
<comment type="cofactor">
    <cofactor evidence="1">
        <name>Mg(2+)</name>
        <dbReference type="ChEBI" id="CHEBI:18420"/>
    </cofactor>
</comment>
<dbReference type="InterPro" id="IPR027417">
    <property type="entry name" value="P-loop_NTPase"/>
</dbReference>
<dbReference type="GO" id="GO:0000723">
    <property type="term" value="P:telomere maintenance"/>
    <property type="evidence" value="ECO:0007669"/>
    <property type="project" value="InterPro"/>
</dbReference>
<dbReference type="PANTHER" id="PTHR10492:SF90">
    <property type="entry name" value="ATP-DEPENDENT DNA HELICASE"/>
    <property type="match status" value="1"/>
</dbReference>
<sequence length="428" mass="47543">MISHFADYPDIPLPDDAILTEISNTVLMQELSYDIQQENETHTELFASMNQDQKMVYHAVLQSVDKQSGQLFFVNGAGGTGKTYLYRTIIAKLRSTNKVVIPVASSGVAALLLPGGRTAHSRFKLPLTLSDVSMCNIPKCSMLASLIAKSDLIIWDEAPMAHRQAFETLDRSLRDLLSPSDPTASDKPFGGKTVLLGEVYTLSMNMRLEKEEREFAKWILEVGDGTADTILSHTSSNEEGEQIVVDQRFMIPSTDKPHEALAAAAYPDFLHNYRNKKYLTERAVLTPTNSTVHELNAYMLSQVPSQAKEYLSSDSVELEATPEDDWSSHYTQEYLNSLEFSGLPNHRLCLKVGSPVMMLRNLNQAYGLCNGTRMIVSRVGDRIVEVEIMTGTQVGKTVLIPRIQLSPLDTCIHSRFAAVSILCAYATQ</sequence>
<dbReference type="SUPFAM" id="SSF52540">
    <property type="entry name" value="P-loop containing nucleoside triphosphate hydrolases"/>
    <property type="match status" value="2"/>
</dbReference>
<protein>
    <recommendedName>
        <fullName evidence="1">ATP-dependent DNA helicase</fullName>
        <ecNumber evidence="1">5.6.2.3</ecNumber>
    </recommendedName>
</protein>
<dbReference type="Gene3D" id="3.40.50.300">
    <property type="entry name" value="P-loop containing nucleotide triphosphate hydrolases"/>
    <property type="match status" value="1"/>
</dbReference>
<name>A0A3P6E1N9_BRAOL</name>
<organism evidence="4">
    <name type="scientific">Brassica oleracea</name>
    <name type="common">Wild cabbage</name>
    <dbReference type="NCBI Taxonomy" id="3712"/>
    <lineage>
        <taxon>Eukaryota</taxon>
        <taxon>Viridiplantae</taxon>
        <taxon>Streptophyta</taxon>
        <taxon>Embryophyta</taxon>
        <taxon>Tracheophyta</taxon>
        <taxon>Spermatophyta</taxon>
        <taxon>Magnoliopsida</taxon>
        <taxon>eudicotyledons</taxon>
        <taxon>Gunneridae</taxon>
        <taxon>Pentapetalae</taxon>
        <taxon>rosids</taxon>
        <taxon>malvids</taxon>
        <taxon>Brassicales</taxon>
        <taxon>Brassicaceae</taxon>
        <taxon>Brassiceae</taxon>
        <taxon>Brassica</taxon>
    </lineage>
</organism>
<keyword evidence="1" id="KW-0227">DNA damage</keyword>
<keyword evidence="1" id="KW-0067">ATP-binding</keyword>
<dbReference type="GO" id="GO:0016887">
    <property type="term" value="F:ATP hydrolysis activity"/>
    <property type="evidence" value="ECO:0007669"/>
    <property type="project" value="RHEA"/>
</dbReference>
<dbReference type="Pfam" id="PF05970">
    <property type="entry name" value="PIF1"/>
    <property type="match status" value="1"/>
</dbReference>
<dbReference type="Pfam" id="PF21530">
    <property type="entry name" value="Pif1_2B_dom"/>
    <property type="match status" value="1"/>
</dbReference>
<keyword evidence="1" id="KW-0234">DNA repair</keyword>
<dbReference type="GO" id="GO:0006310">
    <property type="term" value="P:DNA recombination"/>
    <property type="evidence" value="ECO:0007669"/>
    <property type="project" value="UniProtKB-KW"/>
</dbReference>
<feature type="domain" description="DNA helicase Pif1-like DEAD-box helicase" evidence="2">
    <location>
        <begin position="49"/>
        <end position="197"/>
    </location>
</feature>
<dbReference type="EC" id="5.6.2.3" evidence="1"/>
<reference evidence="4" key="1">
    <citation type="submission" date="2018-11" db="EMBL/GenBank/DDBJ databases">
        <authorList>
            <consortium name="Genoscope - CEA"/>
            <person name="William W."/>
        </authorList>
    </citation>
    <scope>NUCLEOTIDE SEQUENCE</scope>
</reference>
<evidence type="ECO:0000313" key="4">
    <source>
        <dbReference type="EMBL" id="VDD38003.1"/>
    </source>
</evidence>
<comment type="similarity">
    <text evidence="1">Belongs to the helicase family.</text>
</comment>
<proteinExistence type="inferred from homology"/>
<dbReference type="AlphaFoldDB" id="A0A3P6E1N9"/>
<feature type="domain" description="DNA helicase Pif1-like 2B" evidence="3">
    <location>
        <begin position="333"/>
        <end position="377"/>
    </location>
</feature>
<keyword evidence="1" id="KW-0233">DNA recombination</keyword>
<keyword evidence="1" id="KW-0347">Helicase</keyword>